<evidence type="ECO:0000313" key="4">
    <source>
        <dbReference type="EMBL" id="WOO33693.1"/>
    </source>
</evidence>
<evidence type="ECO:0000256" key="2">
    <source>
        <dbReference type="SAM" id="SignalP"/>
    </source>
</evidence>
<feature type="chain" id="PRO_5047117108" evidence="2">
    <location>
        <begin position="22"/>
        <end position="168"/>
    </location>
</feature>
<dbReference type="Pfam" id="PF13511">
    <property type="entry name" value="DUF4124"/>
    <property type="match status" value="1"/>
</dbReference>
<proteinExistence type="predicted"/>
<feature type="signal peptide" evidence="2">
    <location>
        <begin position="1"/>
        <end position="21"/>
    </location>
</feature>
<gene>
    <name evidence="4" type="ORF">P4826_06380</name>
</gene>
<protein>
    <submittedName>
        <fullName evidence="4">DUF4124 domain-containing protein</fullName>
    </submittedName>
</protein>
<evidence type="ECO:0000313" key="5">
    <source>
        <dbReference type="Proteomes" id="UP001303211"/>
    </source>
</evidence>
<feature type="domain" description="DUF4124" evidence="3">
    <location>
        <begin position="8"/>
        <end position="64"/>
    </location>
</feature>
<sequence>MKPHKLLLLALACTWATGAFAQWQWLDKDGRKVFSDRPPPSEVPEKNILKQPHISSRPRPAAPPVGAEANADTPVTAQATPGQGKDKQLEENKAKAEAAEAAKKKAEQERVAKARADNCARARLNKVQLAPGRLVAHTNAKGERSYMDDATREAELRRADDIIAADCQ</sequence>
<dbReference type="RefSeq" id="WP_317703058.1">
    <property type="nucleotide sequence ID" value="NZ_CP136921.1"/>
</dbReference>
<dbReference type="InterPro" id="IPR025392">
    <property type="entry name" value="DUF4124"/>
</dbReference>
<evidence type="ECO:0000259" key="3">
    <source>
        <dbReference type="Pfam" id="PF13511"/>
    </source>
</evidence>
<feature type="region of interest" description="Disordered" evidence="1">
    <location>
        <begin position="31"/>
        <end position="106"/>
    </location>
</feature>
<accession>A0ABZ0J9V4</accession>
<organism evidence="4 5">
    <name type="scientific">Diaphorobacter limosus</name>
    <dbReference type="NCBI Taxonomy" id="3036128"/>
    <lineage>
        <taxon>Bacteria</taxon>
        <taxon>Pseudomonadati</taxon>
        <taxon>Pseudomonadota</taxon>
        <taxon>Betaproteobacteria</taxon>
        <taxon>Burkholderiales</taxon>
        <taxon>Comamonadaceae</taxon>
        <taxon>Diaphorobacter</taxon>
    </lineage>
</organism>
<keyword evidence="2" id="KW-0732">Signal</keyword>
<feature type="compositionally biased region" description="Basic and acidic residues" evidence="1">
    <location>
        <begin position="84"/>
        <end position="106"/>
    </location>
</feature>
<keyword evidence="5" id="KW-1185">Reference proteome</keyword>
<evidence type="ECO:0000256" key="1">
    <source>
        <dbReference type="SAM" id="MobiDB-lite"/>
    </source>
</evidence>
<dbReference type="Proteomes" id="UP001303211">
    <property type="component" value="Chromosome"/>
</dbReference>
<reference evidence="4 5" key="1">
    <citation type="submission" date="2023-03" db="EMBL/GenBank/DDBJ databases">
        <title>Diaphorobacter basophil sp. nov., isolated from a sewage-treatment plant.</title>
        <authorList>
            <person name="Yang K."/>
        </authorList>
    </citation>
    <scope>NUCLEOTIDE SEQUENCE [LARGE SCALE GENOMIC DNA]</scope>
    <source>
        <strain evidence="4 5">Y-1</strain>
    </source>
</reference>
<name>A0ABZ0J9V4_9BURK</name>
<dbReference type="EMBL" id="CP136921">
    <property type="protein sequence ID" value="WOO33693.1"/>
    <property type="molecule type" value="Genomic_DNA"/>
</dbReference>